<organism evidence="1">
    <name type="scientific">Limosilactobacillus reuteri subsp. suis (strain ATCC 53608 / LMG 31752 / 1063)</name>
    <name type="common">Lactobacillus reuteri</name>
    <dbReference type="NCBI Taxonomy" id="927703"/>
    <lineage>
        <taxon>Bacteria</taxon>
        <taxon>Bacillati</taxon>
        <taxon>Bacillota</taxon>
        <taxon>Bacilli</taxon>
        <taxon>Lactobacillales</taxon>
        <taxon>Lactobacillaceae</taxon>
        <taxon>Limosilactobacillus</taxon>
    </lineage>
</organism>
<dbReference type="HOGENOM" id="CLU_2046707_0_0_9"/>
<reference evidence="1" key="1">
    <citation type="journal article" date="2011" name="J. Bacteriol.">
        <title>Genome sequence of the vertebrate gut symbiont Lactobacillus reuteri ATCC 53608.</title>
        <authorList>
            <person name="Heavens D."/>
            <person name="Tailford L.E."/>
            <person name="Crossman L."/>
            <person name="Jeffers F."/>
            <person name="Mackenzie D.A."/>
            <person name="Caccamo M."/>
            <person name="Juge N."/>
        </authorList>
    </citation>
    <scope>NUCLEOTIDE SEQUENCE [LARGE SCALE GENOMIC DNA]</scope>
    <source>
        <strain evidence="1">ATCC 53608</strain>
    </source>
</reference>
<accession>A0A0S4NRT1</accession>
<dbReference type="AlphaFoldDB" id="F8KGQ7"/>
<sequence>MKDTHVRLSDEENQKLARLSAKLGLSGNEIIRRLLDNADEVTLKVIDKSTKQNDLILANLKQQNWLLSNLTNNLNQVTHFLNQHQNDLTLDEMKTLATIFNQFYRSVKELRKELIGNGRK</sequence>
<proteinExistence type="predicted"/>
<protein>
    <recommendedName>
        <fullName evidence="2">Plasmid mobilization relaxosome protein MobC</fullName>
    </recommendedName>
</protein>
<gene>
    <name evidence="1" type="ORF">LRATCC53608_1904</name>
</gene>
<dbReference type="EMBL" id="FR854373">
    <property type="protein sequence ID" value="CCC04658.1"/>
    <property type="molecule type" value="Genomic_DNA"/>
</dbReference>
<reference evidence="1" key="2">
    <citation type="submission" date="2011-05" db="EMBL/GenBank/DDBJ databases">
        <authorList>
            <person name="Davey R."/>
        </authorList>
    </citation>
    <scope>NUCLEOTIDE SEQUENCE</scope>
    <source>
        <strain evidence="1">ATCC 53608</strain>
    </source>
</reference>
<evidence type="ECO:0000313" key="1">
    <source>
        <dbReference type="EMBL" id="CCC04658.1"/>
    </source>
</evidence>
<evidence type="ECO:0008006" key="2">
    <source>
        <dbReference type="Google" id="ProtNLM"/>
    </source>
</evidence>
<name>F8KGQ7_LIMR5</name>
<accession>F8KGQ7</accession>